<dbReference type="Gene3D" id="2.40.420.20">
    <property type="match status" value="1"/>
</dbReference>
<dbReference type="Gene3D" id="2.40.30.170">
    <property type="match status" value="1"/>
</dbReference>
<gene>
    <name evidence="3" type="ORF">LCGC14_0017840</name>
</gene>
<evidence type="ECO:0000256" key="1">
    <source>
        <dbReference type="SAM" id="MobiDB-lite"/>
    </source>
</evidence>
<evidence type="ECO:0000259" key="2">
    <source>
        <dbReference type="Pfam" id="PF25917"/>
    </source>
</evidence>
<dbReference type="SUPFAM" id="SSF111369">
    <property type="entry name" value="HlyD-like secretion proteins"/>
    <property type="match status" value="1"/>
</dbReference>
<proteinExistence type="predicted"/>
<dbReference type="AlphaFoldDB" id="A0A0F9Z2I2"/>
<protein>
    <recommendedName>
        <fullName evidence="2">Multidrug resistance protein MdtA-like barrel-sandwich hybrid domain-containing protein</fullName>
    </recommendedName>
</protein>
<feature type="domain" description="Multidrug resistance protein MdtA-like barrel-sandwich hybrid" evidence="2">
    <location>
        <begin position="73"/>
        <end position="255"/>
    </location>
</feature>
<dbReference type="InterPro" id="IPR058625">
    <property type="entry name" value="MdtA-like_BSH"/>
</dbReference>
<name>A0A0F9Z2I2_9ZZZZ</name>
<reference evidence="3" key="1">
    <citation type="journal article" date="2015" name="Nature">
        <title>Complex archaea that bridge the gap between prokaryotes and eukaryotes.</title>
        <authorList>
            <person name="Spang A."/>
            <person name="Saw J.H."/>
            <person name="Jorgensen S.L."/>
            <person name="Zaremba-Niedzwiedzka K."/>
            <person name="Martijn J."/>
            <person name="Lind A.E."/>
            <person name="van Eijk R."/>
            <person name="Schleper C."/>
            <person name="Guy L."/>
            <person name="Ettema T.J."/>
        </authorList>
    </citation>
    <scope>NUCLEOTIDE SEQUENCE</scope>
</reference>
<dbReference type="Gene3D" id="1.10.287.470">
    <property type="entry name" value="Helix hairpin bin"/>
    <property type="match status" value="1"/>
</dbReference>
<comment type="caution">
    <text evidence="3">The sequence shown here is derived from an EMBL/GenBank/DDBJ whole genome shotgun (WGS) entry which is preliminary data.</text>
</comment>
<dbReference type="EMBL" id="LAZR01000003">
    <property type="protein sequence ID" value="KKO11304.1"/>
    <property type="molecule type" value="Genomic_DNA"/>
</dbReference>
<feature type="compositionally biased region" description="Low complexity" evidence="1">
    <location>
        <begin position="449"/>
        <end position="461"/>
    </location>
</feature>
<dbReference type="GO" id="GO:0015562">
    <property type="term" value="F:efflux transmembrane transporter activity"/>
    <property type="evidence" value="ECO:0007669"/>
    <property type="project" value="TreeGrafter"/>
</dbReference>
<dbReference type="Gene3D" id="2.40.50.100">
    <property type="match status" value="1"/>
</dbReference>
<evidence type="ECO:0000313" key="3">
    <source>
        <dbReference type="EMBL" id="KKO11304.1"/>
    </source>
</evidence>
<dbReference type="PANTHER" id="PTHR30469">
    <property type="entry name" value="MULTIDRUG RESISTANCE PROTEIN MDTA"/>
    <property type="match status" value="1"/>
</dbReference>
<sequence length="461" mass="50815">MPYLRLIINTAVALIVLLLAALGARHMIRTKPGVPQRPPSRLVAKVLAPPIQPLRDYRVQIVGFGSARPKIRVDVTPQVAGEVIHKHERFFSGERITAGQVLFKIDPTDYELTRDRAHNEILLLDAKLQGLAVSERNLQELLKIEDDRLELAKTDLERAEELVRRGAGTRTEIDRAQETVLGRRLQIQLLKQKLEEIPPQRLELKAQQSVSRVQKRQAETDLARTIYRSPFDGRVIDCPLEVGEHVQAGQACGAIYATDVMEVPVPLPAGDMDWIGQTTQAATAITAEVVWQASPASRPRRWAGRVSRVEAGLAAQTRTATVIVKVINPPADAGEAILDINMFCRVTIDGLTLAEVFLLPRRAIQPDGSVYVITDVKPTDAATQPAGEAAKLVGRLTRRPVRVIRYTDGEAMILPDGGLAAGDRVVLDYLPKPVIGMAVHPVDRRQDTDQAAQTQPTPHED</sequence>
<accession>A0A0F9Z2I2</accession>
<dbReference type="Pfam" id="PF25917">
    <property type="entry name" value="BSH_RND"/>
    <property type="match status" value="1"/>
</dbReference>
<dbReference type="GO" id="GO:1990281">
    <property type="term" value="C:efflux pump complex"/>
    <property type="evidence" value="ECO:0007669"/>
    <property type="project" value="TreeGrafter"/>
</dbReference>
<feature type="region of interest" description="Disordered" evidence="1">
    <location>
        <begin position="440"/>
        <end position="461"/>
    </location>
</feature>
<organism evidence="3">
    <name type="scientific">marine sediment metagenome</name>
    <dbReference type="NCBI Taxonomy" id="412755"/>
    <lineage>
        <taxon>unclassified sequences</taxon>
        <taxon>metagenomes</taxon>
        <taxon>ecological metagenomes</taxon>
    </lineage>
</organism>